<dbReference type="Proteomes" id="UP000494363">
    <property type="component" value="Unassembled WGS sequence"/>
</dbReference>
<dbReference type="AlphaFoldDB" id="A0A6J5D5F6"/>
<dbReference type="EMBL" id="CADIKH010000003">
    <property type="protein sequence ID" value="CAB3748432.1"/>
    <property type="molecule type" value="Genomic_DNA"/>
</dbReference>
<accession>A0A6J5D5F6</accession>
<gene>
    <name evidence="3" type="ORF">LMG29542_00661</name>
</gene>
<keyword evidence="1" id="KW-0812">Transmembrane</keyword>
<keyword evidence="4" id="KW-1185">Reference proteome</keyword>
<feature type="chain" id="PRO_5026786793" description="Transmembrane protein" evidence="2">
    <location>
        <begin position="29"/>
        <end position="626"/>
    </location>
</feature>
<name>A0A6J5D5F6_9BURK</name>
<dbReference type="PROSITE" id="PS51257">
    <property type="entry name" value="PROKAR_LIPOPROTEIN"/>
    <property type="match status" value="1"/>
</dbReference>
<feature type="transmembrane region" description="Helical" evidence="1">
    <location>
        <begin position="177"/>
        <end position="194"/>
    </location>
</feature>
<organism evidence="3 4">
    <name type="scientific">Paraburkholderia humisilvae</name>
    <dbReference type="NCBI Taxonomy" id="627669"/>
    <lineage>
        <taxon>Bacteria</taxon>
        <taxon>Pseudomonadati</taxon>
        <taxon>Pseudomonadota</taxon>
        <taxon>Betaproteobacteria</taxon>
        <taxon>Burkholderiales</taxon>
        <taxon>Burkholderiaceae</taxon>
        <taxon>Paraburkholderia</taxon>
    </lineage>
</organism>
<feature type="transmembrane region" description="Helical" evidence="1">
    <location>
        <begin position="148"/>
        <end position="171"/>
    </location>
</feature>
<sequence length="626" mass="63725">MIKRLTSCVISIVVIMFLAIGACGESYAGDAASDAAPATAASAPAPVYVKVPASTIVAMLNYSVDKDGMVTLSADQLPNMVTQAHYSDRKGEISVLILGSIAFGILSIAIIAWLAYLIRAIFWIEAAKDKSAKWRKYLMQLPLGAPEGSVRALITLFIVVFGLIVLALQNYLGLDNANAIAGFVGSVIAFYFAARNSDQVQKAVELAHDASKDTTTTVAAAIHTATTAAVSAQQDATEKASTASAAAVNNAASATQGVLKVVSSQLAPASTDTTGGAAQPAADLQNLSDQLTAMQTVAHAASTLNIGADVLPNAASTLTTLNNLVAKIQPLTTGNPDPASVQDAITTVTQQLPALQSAGLPGALGSALAVFRRLAGPAATIVAGLPGGPVGLIAGVITAGIQLANDRQRYAPVKTALLNKPFDPAFMPSAVDAALAKCALSGAPLMLEHYSPLDDDTATGLLTFALQKKEQGSGSLSPGDLASKAWSFVSRAAQPAAGQPAFPSPKVAFASLADVTAAFDEYLASVVFQCAIAHVGAALPLPSVPGIPQGATIDLQQLANAARAILPDPKASAELERLVYIAEALGGLPTHPDQIASIAAGALNASLTVPVVATPDEAPQNANPQP</sequence>
<evidence type="ECO:0000313" key="4">
    <source>
        <dbReference type="Proteomes" id="UP000494363"/>
    </source>
</evidence>
<evidence type="ECO:0000313" key="3">
    <source>
        <dbReference type="EMBL" id="CAB3748432.1"/>
    </source>
</evidence>
<keyword evidence="1" id="KW-1133">Transmembrane helix</keyword>
<evidence type="ECO:0000256" key="2">
    <source>
        <dbReference type="SAM" id="SignalP"/>
    </source>
</evidence>
<feature type="transmembrane region" description="Helical" evidence="1">
    <location>
        <begin position="95"/>
        <end position="127"/>
    </location>
</feature>
<reference evidence="3 4" key="1">
    <citation type="submission" date="2020-04" db="EMBL/GenBank/DDBJ databases">
        <authorList>
            <person name="De Canck E."/>
        </authorList>
    </citation>
    <scope>NUCLEOTIDE SEQUENCE [LARGE SCALE GENOMIC DNA]</scope>
    <source>
        <strain evidence="3 4">LMG 29542</strain>
    </source>
</reference>
<keyword evidence="1" id="KW-0472">Membrane</keyword>
<evidence type="ECO:0000256" key="1">
    <source>
        <dbReference type="SAM" id="Phobius"/>
    </source>
</evidence>
<evidence type="ECO:0008006" key="5">
    <source>
        <dbReference type="Google" id="ProtNLM"/>
    </source>
</evidence>
<protein>
    <recommendedName>
        <fullName evidence="5">Transmembrane protein</fullName>
    </recommendedName>
</protein>
<proteinExistence type="predicted"/>
<feature type="signal peptide" evidence="2">
    <location>
        <begin position="1"/>
        <end position="28"/>
    </location>
</feature>
<keyword evidence="2" id="KW-0732">Signal</keyword>